<dbReference type="AlphaFoldDB" id="A0A0M4DF23"/>
<keyword evidence="3 7" id="KW-0812">Transmembrane</keyword>
<evidence type="ECO:0000256" key="3">
    <source>
        <dbReference type="ARBA" id="ARBA00022692"/>
    </source>
</evidence>
<evidence type="ECO:0000256" key="1">
    <source>
        <dbReference type="ARBA" id="ARBA00004141"/>
    </source>
</evidence>
<evidence type="ECO:0000256" key="7">
    <source>
        <dbReference type="SAM" id="Phobius"/>
    </source>
</evidence>
<sequence>MDDGGERSWLGIPRDLGGGSAADDLSPEAARRWGQVLAARRIPCRTEPSPCGFRLLVPPALHAAALEELRLFEEENRNWPPPEPPTKGRGGSPFAPLSVLILLATFHNLTLLDLHLFGFSSPDWGALGNAHAGQILAGQWWRPLTALTLHSDGVHLLGNIALGAPFIVLLCRDLGSGLAWTLILSSGALGNLANALLQLPDHRAVGASTAVFGAIGLIAALSLRRRKHQVSWRPLLPVAAALALLALLGTGGEGTDLGAHLFGLVSGFFLGLLSARPLDRRGRPGPWGNRLLALASALAVLSSWVGALLLG</sequence>
<dbReference type="Pfam" id="PF01694">
    <property type="entry name" value="Rhomboid"/>
    <property type="match status" value="1"/>
</dbReference>
<dbReference type="STRING" id="1603606.DSOUD_0232"/>
<keyword evidence="6 7" id="KW-0472">Membrane</keyword>
<feature type="transmembrane region" description="Helical" evidence="7">
    <location>
        <begin position="94"/>
        <end position="117"/>
    </location>
</feature>
<evidence type="ECO:0000256" key="2">
    <source>
        <dbReference type="ARBA" id="ARBA00009045"/>
    </source>
</evidence>
<feature type="transmembrane region" description="Helical" evidence="7">
    <location>
        <begin position="153"/>
        <end position="171"/>
    </location>
</feature>
<dbReference type="PANTHER" id="PTHR43731:SF14">
    <property type="entry name" value="PRESENILIN-ASSOCIATED RHOMBOID-LIKE PROTEIN, MITOCHONDRIAL"/>
    <property type="match status" value="1"/>
</dbReference>
<evidence type="ECO:0000256" key="6">
    <source>
        <dbReference type="ARBA" id="ARBA00023136"/>
    </source>
</evidence>
<gene>
    <name evidence="9" type="ORF">DSOUD_0232</name>
</gene>
<feature type="domain" description="Peptidase S54 rhomboid" evidence="8">
    <location>
        <begin position="138"/>
        <end position="274"/>
    </location>
</feature>
<keyword evidence="5 7" id="KW-1133">Transmembrane helix</keyword>
<dbReference type="Gene3D" id="1.20.1540.10">
    <property type="entry name" value="Rhomboid-like"/>
    <property type="match status" value="1"/>
</dbReference>
<dbReference type="InterPro" id="IPR022764">
    <property type="entry name" value="Peptidase_S54_rhomboid_dom"/>
</dbReference>
<dbReference type="GO" id="GO:0016020">
    <property type="term" value="C:membrane"/>
    <property type="evidence" value="ECO:0007669"/>
    <property type="project" value="UniProtKB-SubCell"/>
</dbReference>
<keyword evidence="4" id="KW-0378">Hydrolase</keyword>
<keyword evidence="9" id="KW-0645">Protease</keyword>
<organism evidence="9 10">
    <name type="scientific">Desulfuromonas soudanensis</name>
    <dbReference type="NCBI Taxonomy" id="1603606"/>
    <lineage>
        <taxon>Bacteria</taxon>
        <taxon>Pseudomonadati</taxon>
        <taxon>Thermodesulfobacteriota</taxon>
        <taxon>Desulfuromonadia</taxon>
        <taxon>Desulfuromonadales</taxon>
        <taxon>Desulfuromonadaceae</taxon>
        <taxon>Desulfuromonas</taxon>
    </lineage>
</organism>
<feature type="transmembrane region" description="Helical" evidence="7">
    <location>
        <begin position="287"/>
        <end position="310"/>
    </location>
</feature>
<dbReference type="PANTHER" id="PTHR43731">
    <property type="entry name" value="RHOMBOID PROTEASE"/>
    <property type="match status" value="1"/>
</dbReference>
<feature type="transmembrane region" description="Helical" evidence="7">
    <location>
        <begin position="178"/>
        <end position="197"/>
    </location>
</feature>
<name>A0A0M4DF23_9BACT</name>
<proteinExistence type="inferred from homology"/>
<keyword evidence="10" id="KW-1185">Reference proteome</keyword>
<dbReference type="KEGG" id="des:DSOUD_0232"/>
<evidence type="ECO:0000259" key="8">
    <source>
        <dbReference type="Pfam" id="PF01694"/>
    </source>
</evidence>
<dbReference type="EMBL" id="CP010802">
    <property type="protein sequence ID" value="ALC15032.1"/>
    <property type="molecule type" value="Genomic_DNA"/>
</dbReference>
<dbReference type="SUPFAM" id="SSF144091">
    <property type="entry name" value="Rhomboid-like"/>
    <property type="match status" value="1"/>
</dbReference>
<dbReference type="OrthoDB" id="9813074at2"/>
<dbReference type="GO" id="GO:0004252">
    <property type="term" value="F:serine-type endopeptidase activity"/>
    <property type="evidence" value="ECO:0007669"/>
    <property type="project" value="InterPro"/>
</dbReference>
<dbReference type="InterPro" id="IPR050925">
    <property type="entry name" value="Rhomboid_protease_S54"/>
</dbReference>
<feature type="transmembrane region" description="Helical" evidence="7">
    <location>
        <begin position="235"/>
        <end position="251"/>
    </location>
</feature>
<accession>A0A0M4DF23</accession>
<comment type="subcellular location">
    <subcellularLocation>
        <location evidence="1">Membrane</location>
        <topology evidence="1">Multi-pass membrane protein</topology>
    </subcellularLocation>
</comment>
<reference evidence="9 10" key="1">
    <citation type="submission" date="2015-07" db="EMBL/GenBank/DDBJ databases">
        <title>Isolation and Genomic Characterization of a Novel Halophilic Metal-Reducing Deltaproteobacterium from the Deep Subsurface.</title>
        <authorList>
            <person name="Badalamenti J.P."/>
            <person name="Summers Z.M."/>
            <person name="Gralnick J.A."/>
            <person name="Bond D.R."/>
        </authorList>
    </citation>
    <scope>NUCLEOTIDE SEQUENCE [LARGE SCALE GENOMIC DNA]</scope>
    <source>
        <strain evidence="9 10">WTL</strain>
    </source>
</reference>
<evidence type="ECO:0000256" key="4">
    <source>
        <dbReference type="ARBA" id="ARBA00022801"/>
    </source>
</evidence>
<evidence type="ECO:0000313" key="9">
    <source>
        <dbReference type="EMBL" id="ALC15032.1"/>
    </source>
</evidence>
<dbReference type="PATRIC" id="fig|1603606.3.peg.260"/>
<feature type="transmembrane region" description="Helical" evidence="7">
    <location>
        <begin position="203"/>
        <end position="223"/>
    </location>
</feature>
<comment type="similarity">
    <text evidence="2">Belongs to the peptidase S54 family.</text>
</comment>
<feature type="transmembrane region" description="Helical" evidence="7">
    <location>
        <begin position="257"/>
        <end position="275"/>
    </location>
</feature>
<evidence type="ECO:0000256" key="5">
    <source>
        <dbReference type="ARBA" id="ARBA00022989"/>
    </source>
</evidence>
<dbReference type="GO" id="GO:0006508">
    <property type="term" value="P:proteolysis"/>
    <property type="evidence" value="ECO:0007669"/>
    <property type="project" value="UniProtKB-KW"/>
</dbReference>
<dbReference type="InterPro" id="IPR035952">
    <property type="entry name" value="Rhomboid-like_sf"/>
</dbReference>
<dbReference type="Proteomes" id="UP000057158">
    <property type="component" value="Chromosome"/>
</dbReference>
<evidence type="ECO:0000313" key="10">
    <source>
        <dbReference type="Proteomes" id="UP000057158"/>
    </source>
</evidence>
<protein>
    <submittedName>
        <fullName evidence="9">Membrane associated serine protease</fullName>
    </submittedName>
</protein>